<sequence>MAAPACKNSGSPNFSRQKPNARSSELNNTMRRSFTGNPFSNRPSVVTNPRGFNPNTPANSPSDFPRRHSMGRESLTSMHDYEDKENGKDQGLKLGRVRSPAPSKGTKNFMSPTISAASKITVSPRKKILSERNEPVRSSVSFSDVRSLIMEDSGKTAPKIDVKQDKNEDLNDSLIMDGHKELLKRDADDDSRVSKNDSESLSESITDDKDFVNVDPSFEISPRVSFSPPCPTLAPLDADPLMPPYDPKTNYLSPRPQFLHYRPNPRIERYRGRGGRQLEESFQSESFSETEFTEETQSEDSQRESEEAASSEMIKEEEEKDLLVSEPKPSIGMDMVEKSVKAKVVSKPHFFTRSNLITLLLVLAMAYFSISASDSSAFAPSMFNDWNPSKIRVPFEVIDSVRANFNELAQNLRQWSADTLSYILKMVSSLSKVPKLGQLPYANLSSVLEDQMGDGYLVFDQSVLKPIQKKEVINEALDEKYDGEIEADEIDEEEAAEEDNEPGFEDREDQEVEAHENFEVASEEESENVYQGIEAEVIKPDNLEADHSGGVGTEFAADVDIGPQSSVDLGGQEGLIPRATKIQPAESKPEEPGTVSAQVEVGPDNPEMEASRQNSPEMDLQTTTRSSEAESSRQTMKASVDKLSTHNLLGISLLVLCLLASVALIYKKKGQPSVPKAAVPVEQPVLAKKPDHCPASVSVEHTYERLSSRNWETEVDMVNEYCPSEMSSYGNSASYNMKKGHKEASGEAQSQKTKPKKNYKRESLASSDCSMGSPSYGSFTTYEKIPSKHGVEEIVTPVRRSSRIRGQATSSP</sequence>
<evidence type="ECO:0008006" key="4">
    <source>
        <dbReference type="Google" id="ProtNLM"/>
    </source>
</evidence>
<feature type="region of interest" description="Disordered" evidence="1">
    <location>
        <begin position="1"/>
        <end position="112"/>
    </location>
</feature>
<gene>
    <name evidence="2" type="ORF">SLEP1_g29992</name>
</gene>
<feature type="compositionally biased region" description="Basic and acidic residues" evidence="1">
    <location>
        <begin position="269"/>
        <end position="279"/>
    </location>
</feature>
<feature type="region of interest" description="Disordered" evidence="1">
    <location>
        <begin position="581"/>
        <end position="633"/>
    </location>
</feature>
<reference evidence="2 3" key="1">
    <citation type="journal article" date="2021" name="Commun. Biol.">
        <title>The genome of Shorea leprosula (Dipterocarpaceae) highlights the ecological relevance of drought in aseasonal tropical rainforests.</title>
        <authorList>
            <person name="Ng K.K.S."/>
            <person name="Kobayashi M.J."/>
            <person name="Fawcett J.A."/>
            <person name="Hatakeyama M."/>
            <person name="Paape T."/>
            <person name="Ng C.H."/>
            <person name="Ang C.C."/>
            <person name="Tnah L.H."/>
            <person name="Lee C.T."/>
            <person name="Nishiyama T."/>
            <person name="Sese J."/>
            <person name="O'Brien M.J."/>
            <person name="Copetti D."/>
            <person name="Mohd Noor M.I."/>
            <person name="Ong R.C."/>
            <person name="Putra M."/>
            <person name="Sireger I.Z."/>
            <person name="Indrioko S."/>
            <person name="Kosugi Y."/>
            <person name="Izuno A."/>
            <person name="Isagi Y."/>
            <person name="Lee S.L."/>
            <person name="Shimizu K.K."/>
        </authorList>
    </citation>
    <scope>NUCLEOTIDE SEQUENCE [LARGE SCALE GENOMIC DNA]</scope>
    <source>
        <strain evidence="2">214</strain>
    </source>
</reference>
<feature type="compositionally biased region" description="Basic and acidic residues" evidence="1">
    <location>
        <begin position="79"/>
        <end position="91"/>
    </location>
</feature>
<dbReference type="AlphaFoldDB" id="A0AAV5K7J6"/>
<dbReference type="Proteomes" id="UP001054252">
    <property type="component" value="Unassembled WGS sequence"/>
</dbReference>
<feature type="region of interest" description="Disordered" evidence="1">
    <location>
        <begin position="185"/>
        <end position="208"/>
    </location>
</feature>
<feature type="region of interest" description="Disordered" evidence="1">
    <location>
        <begin position="486"/>
        <end position="529"/>
    </location>
</feature>
<organism evidence="2 3">
    <name type="scientific">Rubroshorea leprosula</name>
    <dbReference type="NCBI Taxonomy" id="152421"/>
    <lineage>
        <taxon>Eukaryota</taxon>
        <taxon>Viridiplantae</taxon>
        <taxon>Streptophyta</taxon>
        <taxon>Embryophyta</taxon>
        <taxon>Tracheophyta</taxon>
        <taxon>Spermatophyta</taxon>
        <taxon>Magnoliopsida</taxon>
        <taxon>eudicotyledons</taxon>
        <taxon>Gunneridae</taxon>
        <taxon>Pentapetalae</taxon>
        <taxon>rosids</taxon>
        <taxon>malvids</taxon>
        <taxon>Malvales</taxon>
        <taxon>Dipterocarpaceae</taxon>
        <taxon>Rubroshorea</taxon>
    </lineage>
</organism>
<feature type="compositionally biased region" description="Acidic residues" evidence="1">
    <location>
        <begin position="486"/>
        <end position="511"/>
    </location>
</feature>
<evidence type="ECO:0000313" key="3">
    <source>
        <dbReference type="Proteomes" id="UP001054252"/>
    </source>
</evidence>
<evidence type="ECO:0000313" key="2">
    <source>
        <dbReference type="EMBL" id="GKV19773.1"/>
    </source>
</evidence>
<feature type="region of interest" description="Disordered" evidence="1">
    <location>
        <begin position="733"/>
        <end position="812"/>
    </location>
</feature>
<evidence type="ECO:0000256" key="1">
    <source>
        <dbReference type="SAM" id="MobiDB-lite"/>
    </source>
</evidence>
<comment type="caution">
    <text evidence="2">The sequence shown here is derived from an EMBL/GenBank/DDBJ whole genome shotgun (WGS) entry which is preliminary data.</text>
</comment>
<protein>
    <recommendedName>
        <fullName evidence="4">Transmembrane protein</fullName>
    </recommendedName>
</protein>
<name>A0AAV5K7J6_9ROSI</name>
<feature type="compositionally biased region" description="Polar residues" evidence="1">
    <location>
        <begin position="764"/>
        <end position="781"/>
    </location>
</feature>
<proteinExistence type="predicted"/>
<feature type="compositionally biased region" description="Polar residues" evidence="1">
    <location>
        <begin position="53"/>
        <end position="62"/>
    </location>
</feature>
<dbReference type="PANTHER" id="PTHR34775">
    <property type="entry name" value="TRANSMEMBRANE PROTEIN"/>
    <property type="match status" value="1"/>
</dbReference>
<feature type="region of interest" description="Disordered" evidence="1">
    <location>
        <begin position="269"/>
        <end position="325"/>
    </location>
</feature>
<feature type="compositionally biased region" description="Basic and acidic residues" evidence="1">
    <location>
        <begin position="185"/>
        <end position="198"/>
    </location>
</feature>
<keyword evidence="3" id="KW-1185">Reference proteome</keyword>
<dbReference type="PANTHER" id="PTHR34775:SF4">
    <property type="entry name" value="TRANSMEMBRANE PROTEIN"/>
    <property type="match status" value="1"/>
</dbReference>
<feature type="compositionally biased region" description="Low complexity" evidence="1">
    <location>
        <begin position="280"/>
        <end position="290"/>
    </location>
</feature>
<dbReference type="EMBL" id="BPVZ01000053">
    <property type="protein sequence ID" value="GKV19773.1"/>
    <property type="molecule type" value="Genomic_DNA"/>
</dbReference>
<accession>A0AAV5K7J6</accession>
<feature type="compositionally biased region" description="Polar residues" evidence="1">
    <location>
        <begin position="8"/>
        <end position="47"/>
    </location>
</feature>